<feature type="region of interest" description="Disordered" evidence="1">
    <location>
        <begin position="1"/>
        <end position="71"/>
    </location>
</feature>
<gene>
    <name evidence="2" type="ORF">OO014_16025</name>
</gene>
<organism evidence="2 3">
    <name type="scientific">Intrasporangium calvum</name>
    <dbReference type="NCBI Taxonomy" id="53358"/>
    <lineage>
        <taxon>Bacteria</taxon>
        <taxon>Bacillati</taxon>
        <taxon>Actinomycetota</taxon>
        <taxon>Actinomycetes</taxon>
        <taxon>Micrococcales</taxon>
        <taxon>Intrasporangiaceae</taxon>
        <taxon>Intrasporangium</taxon>
    </lineage>
</organism>
<comment type="caution">
    <text evidence="2">The sequence shown here is derived from an EMBL/GenBank/DDBJ whole genome shotgun (WGS) entry which is preliminary data.</text>
</comment>
<dbReference type="RefSeq" id="WP_272463328.1">
    <property type="nucleotide sequence ID" value="NZ_JAPFQL010000083.1"/>
</dbReference>
<protein>
    <submittedName>
        <fullName evidence="2">Methionine aminopeptidase</fullName>
    </submittedName>
</protein>
<accession>A0ABT5GL30</accession>
<evidence type="ECO:0000256" key="1">
    <source>
        <dbReference type="SAM" id="MobiDB-lite"/>
    </source>
</evidence>
<name>A0ABT5GL30_9MICO</name>
<reference evidence="2 3" key="1">
    <citation type="submission" date="2022-11" db="EMBL/GenBank/DDBJ databases">
        <title>Anaerobic phenanthrene biodegradation by a DNRA strain PheN6.</title>
        <authorList>
            <person name="Zhang Z."/>
        </authorList>
    </citation>
    <scope>NUCLEOTIDE SEQUENCE [LARGE SCALE GENOMIC DNA]</scope>
    <source>
        <strain evidence="2 3">PheN6</strain>
    </source>
</reference>
<feature type="compositionally biased region" description="Basic and acidic residues" evidence="1">
    <location>
        <begin position="32"/>
        <end position="60"/>
    </location>
</feature>
<keyword evidence="2" id="KW-0645">Protease</keyword>
<evidence type="ECO:0000313" key="2">
    <source>
        <dbReference type="EMBL" id="MDC5698763.1"/>
    </source>
</evidence>
<dbReference type="GO" id="GO:0004177">
    <property type="term" value="F:aminopeptidase activity"/>
    <property type="evidence" value="ECO:0007669"/>
    <property type="project" value="UniProtKB-KW"/>
</dbReference>
<dbReference type="EMBL" id="JAPFQL010000083">
    <property type="protein sequence ID" value="MDC5698763.1"/>
    <property type="molecule type" value="Genomic_DNA"/>
</dbReference>
<keyword evidence="2" id="KW-0031">Aminopeptidase</keyword>
<proteinExistence type="predicted"/>
<dbReference type="Proteomes" id="UP001150259">
    <property type="component" value="Unassembled WGS sequence"/>
</dbReference>
<sequence length="71" mass="8471">MSFWYNVDTGQVETEENRSRGAQVMGPYESEAEARQALEHARERTEKWDAEDREWEHRNEAPGWDDEKLDD</sequence>
<keyword evidence="3" id="KW-1185">Reference proteome</keyword>
<keyword evidence="2" id="KW-0378">Hydrolase</keyword>
<evidence type="ECO:0000313" key="3">
    <source>
        <dbReference type="Proteomes" id="UP001150259"/>
    </source>
</evidence>